<name>A0A814S261_ADIRI</name>
<organism evidence="1 2">
    <name type="scientific">Adineta ricciae</name>
    <name type="common">Rotifer</name>
    <dbReference type="NCBI Taxonomy" id="249248"/>
    <lineage>
        <taxon>Eukaryota</taxon>
        <taxon>Metazoa</taxon>
        <taxon>Spiralia</taxon>
        <taxon>Gnathifera</taxon>
        <taxon>Rotifera</taxon>
        <taxon>Eurotatoria</taxon>
        <taxon>Bdelloidea</taxon>
        <taxon>Adinetida</taxon>
        <taxon>Adinetidae</taxon>
        <taxon>Adineta</taxon>
    </lineage>
</organism>
<dbReference type="AlphaFoldDB" id="A0A814S261"/>
<protein>
    <submittedName>
        <fullName evidence="1">Uncharacterized protein</fullName>
    </submittedName>
</protein>
<reference evidence="1" key="1">
    <citation type="submission" date="2021-02" db="EMBL/GenBank/DDBJ databases">
        <authorList>
            <person name="Nowell W R."/>
        </authorList>
    </citation>
    <scope>NUCLEOTIDE SEQUENCE</scope>
</reference>
<dbReference type="Proteomes" id="UP000663852">
    <property type="component" value="Unassembled WGS sequence"/>
</dbReference>
<comment type="caution">
    <text evidence="1">The sequence shown here is derived from an EMBL/GenBank/DDBJ whole genome shotgun (WGS) entry which is preliminary data.</text>
</comment>
<dbReference type="EMBL" id="CAJNOJ010000114">
    <property type="protein sequence ID" value="CAF1140412.1"/>
    <property type="molecule type" value="Genomic_DNA"/>
</dbReference>
<evidence type="ECO:0000313" key="1">
    <source>
        <dbReference type="EMBL" id="CAF1140412.1"/>
    </source>
</evidence>
<evidence type="ECO:0000313" key="2">
    <source>
        <dbReference type="Proteomes" id="UP000663852"/>
    </source>
</evidence>
<proteinExistence type="predicted"/>
<sequence>MDGARYRFFQSIHDELQLACDNPNGHLRLIRKCREVQSKLKSYPDPDYFPCRFNSTCHERVESVYQNFLSLLTDNDPDADLRELNPIRITNDGSALFRSVALSLGLNSEEDALELRVRCLVDAIVNKDEYKREDPELLEGLDDPEQTTIAHWAHLITEKDCMIEPNAITVLTLVSLAKLTKHPIRSVYFPRMSTEQLSSEDSSPYEKINRVFLPNADQNNESRIQRRSITILWKSEVDKNKRASIHVLPLLQNDLFCNMRKQSGLLAQGTDNINRTTLASPLPILKARCTYVLIAFTMNSMRESDVIQHSQQMKTNIIECLKQRAKDAKNGDVIEVNQCDEKLPHSPVIPFCLTVDVASEQNLSLIKDMKLIRSKRTDLITCIFAATNKMAKKSTYYSDLILFADHSNLSAMEISSQRNIICVLDRKYNVNVQMIDTRNVLADENTSYNAQHTSDINSSCTRNNMSRYQSIGIMRKISIIYGNLISRRKNKLSQVSVRSVSSGKVEPQRVRSKLDYIIIDSSIAEQNSDSIPTIRYTSNKAQHCVPTTTLQEIIQSRHFPHR</sequence>
<gene>
    <name evidence="1" type="ORF">EDS130_LOCUS22056</name>
</gene>
<accession>A0A814S261</accession>